<dbReference type="AlphaFoldDB" id="A0A7S1SVB7"/>
<dbReference type="PANTHER" id="PTHR30053">
    <property type="entry name" value="ELONGATION FACTOR P"/>
    <property type="match status" value="1"/>
</dbReference>
<dbReference type="InterPro" id="IPR015365">
    <property type="entry name" value="Elong-fact-P_C"/>
</dbReference>
<evidence type="ECO:0000256" key="5">
    <source>
        <dbReference type="ARBA" id="ARBA00022768"/>
    </source>
</evidence>
<dbReference type="HAMAP" id="MF_00141">
    <property type="entry name" value="EF_P"/>
    <property type="match status" value="1"/>
</dbReference>
<dbReference type="FunFam" id="2.30.30.30:FF:000003">
    <property type="entry name" value="Elongation factor P"/>
    <property type="match status" value="1"/>
</dbReference>
<name>A0A7S1SVB7_9CHLO</name>
<dbReference type="PROSITE" id="PS01275">
    <property type="entry name" value="EFP"/>
    <property type="match status" value="1"/>
</dbReference>
<dbReference type="InterPro" id="IPR020599">
    <property type="entry name" value="Transl_elong_fac_P/YeiP"/>
</dbReference>
<evidence type="ECO:0000256" key="4">
    <source>
        <dbReference type="ARBA" id="ARBA00022490"/>
    </source>
</evidence>
<feature type="domain" description="Elongation factor P C-terminal" evidence="8">
    <location>
        <begin position="174"/>
        <end position="229"/>
    </location>
</feature>
<dbReference type="InterPro" id="IPR014722">
    <property type="entry name" value="Rib_uL2_dom2"/>
</dbReference>
<comment type="similarity">
    <text evidence="3">Belongs to the elongation factor P family.</text>
</comment>
<feature type="domain" description="Translation elongation factor P/YeiP central" evidence="9">
    <location>
        <begin position="114"/>
        <end position="166"/>
    </location>
</feature>
<dbReference type="GO" id="GO:0043043">
    <property type="term" value="P:peptide biosynthetic process"/>
    <property type="evidence" value="ECO:0007669"/>
    <property type="project" value="InterPro"/>
</dbReference>
<dbReference type="InterPro" id="IPR013185">
    <property type="entry name" value="Transl_elong_KOW-like"/>
</dbReference>
<dbReference type="InterPro" id="IPR013852">
    <property type="entry name" value="Transl_elong_P/YeiP_CS"/>
</dbReference>
<evidence type="ECO:0000313" key="10">
    <source>
        <dbReference type="EMBL" id="CAD9209905.1"/>
    </source>
</evidence>
<dbReference type="InterPro" id="IPR011768">
    <property type="entry name" value="Transl_elongation_fac_P"/>
</dbReference>
<organism evidence="10">
    <name type="scientific">Tetraselmis chuii</name>
    <dbReference type="NCBI Taxonomy" id="63592"/>
    <lineage>
        <taxon>Eukaryota</taxon>
        <taxon>Viridiplantae</taxon>
        <taxon>Chlorophyta</taxon>
        <taxon>core chlorophytes</taxon>
        <taxon>Chlorodendrophyceae</taxon>
        <taxon>Chlorodendrales</taxon>
        <taxon>Chlorodendraceae</taxon>
        <taxon>Tetraselmis</taxon>
    </lineage>
</organism>
<dbReference type="PANTHER" id="PTHR30053:SF12">
    <property type="entry name" value="ELONGATION FACTOR P (EF-P) FAMILY PROTEIN"/>
    <property type="match status" value="1"/>
</dbReference>
<dbReference type="SMART" id="SM01185">
    <property type="entry name" value="EFP"/>
    <property type="match status" value="1"/>
</dbReference>
<dbReference type="GO" id="GO:0003746">
    <property type="term" value="F:translation elongation factor activity"/>
    <property type="evidence" value="ECO:0007669"/>
    <property type="project" value="UniProtKB-KW"/>
</dbReference>
<dbReference type="InterPro" id="IPR008991">
    <property type="entry name" value="Translation_prot_SH3-like_sf"/>
</dbReference>
<evidence type="ECO:0000256" key="1">
    <source>
        <dbReference type="ARBA" id="ARBA00004496"/>
    </source>
</evidence>
<evidence type="ECO:0000256" key="3">
    <source>
        <dbReference type="ARBA" id="ARBA00009479"/>
    </source>
</evidence>
<dbReference type="GO" id="GO:0005829">
    <property type="term" value="C:cytosol"/>
    <property type="evidence" value="ECO:0007669"/>
    <property type="project" value="UniProtKB-ARBA"/>
</dbReference>
<dbReference type="Pfam" id="PF01132">
    <property type="entry name" value="EFP"/>
    <property type="match status" value="1"/>
</dbReference>
<dbReference type="Gene3D" id="2.30.30.30">
    <property type="match status" value="1"/>
</dbReference>
<dbReference type="Gene3D" id="2.40.50.140">
    <property type="entry name" value="Nucleic acid-binding proteins"/>
    <property type="match status" value="2"/>
</dbReference>
<comment type="pathway">
    <text evidence="2">Protein biosynthesis; polypeptide chain elongation.</text>
</comment>
<feature type="region of interest" description="Disordered" evidence="7">
    <location>
        <begin position="1"/>
        <end position="33"/>
    </location>
</feature>
<evidence type="ECO:0000256" key="7">
    <source>
        <dbReference type="SAM" id="MobiDB-lite"/>
    </source>
</evidence>
<gene>
    <name evidence="10" type="ORF">TCHU04912_LOCUS12144</name>
</gene>
<reference evidence="10" key="1">
    <citation type="submission" date="2021-01" db="EMBL/GenBank/DDBJ databases">
        <authorList>
            <person name="Corre E."/>
            <person name="Pelletier E."/>
            <person name="Niang G."/>
            <person name="Scheremetjew M."/>
            <person name="Finn R."/>
            <person name="Kale V."/>
            <person name="Holt S."/>
            <person name="Cochrane G."/>
            <person name="Meng A."/>
            <person name="Brown T."/>
            <person name="Cohen L."/>
        </authorList>
    </citation>
    <scope>NUCLEOTIDE SEQUENCE</scope>
    <source>
        <strain evidence="10">PLY429</strain>
    </source>
</reference>
<keyword evidence="6" id="KW-0648">Protein biosynthesis</keyword>
<keyword evidence="4" id="KW-0963">Cytoplasm</keyword>
<dbReference type="InterPro" id="IPR012340">
    <property type="entry name" value="NA-bd_OB-fold"/>
</dbReference>
<dbReference type="SUPFAM" id="SSF50104">
    <property type="entry name" value="Translation proteins SH3-like domain"/>
    <property type="match status" value="1"/>
</dbReference>
<dbReference type="InterPro" id="IPR001059">
    <property type="entry name" value="Transl_elong_P/YeiP_cen"/>
</dbReference>
<dbReference type="Pfam" id="PF08207">
    <property type="entry name" value="EFP_N"/>
    <property type="match status" value="1"/>
</dbReference>
<accession>A0A7S1SVB7</accession>
<dbReference type="FunFam" id="2.40.50.140:FF:000009">
    <property type="entry name" value="Elongation factor P"/>
    <property type="match status" value="1"/>
</dbReference>
<dbReference type="CDD" id="cd04470">
    <property type="entry name" value="S1_EF-P_repeat_1"/>
    <property type="match status" value="1"/>
</dbReference>
<evidence type="ECO:0000259" key="8">
    <source>
        <dbReference type="SMART" id="SM00841"/>
    </source>
</evidence>
<dbReference type="Pfam" id="PF09285">
    <property type="entry name" value="Elong-fact-P_C"/>
    <property type="match status" value="1"/>
</dbReference>
<evidence type="ECO:0000259" key="9">
    <source>
        <dbReference type="SMART" id="SM01185"/>
    </source>
</evidence>
<dbReference type="CDD" id="cd05794">
    <property type="entry name" value="S1_EF-P_repeat_2"/>
    <property type="match status" value="1"/>
</dbReference>
<dbReference type="FunFam" id="2.40.50.140:FF:000004">
    <property type="entry name" value="Elongation factor P"/>
    <property type="match status" value="1"/>
</dbReference>
<dbReference type="NCBIfam" id="NF001810">
    <property type="entry name" value="PRK00529.1"/>
    <property type="match status" value="1"/>
</dbReference>
<dbReference type="SMART" id="SM00841">
    <property type="entry name" value="Elong-fact-P_C"/>
    <property type="match status" value="1"/>
</dbReference>
<protein>
    <recommendedName>
        <fullName evidence="11">Elongation factor P</fullName>
    </recommendedName>
</protein>
<evidence type="ECO:0000256" key="6">
    <source>
        <dbReference type="ARBA" id="ARBA00022917"/>
    </source>
</evidence>
<dbReference type="EMBL" id="HBGG01023359">
    <property type="protein sequence ID" value="CAD9209905.1"/>
    <property type="molecule type" value="Transcribed_RNA"/>
</dbReference>
<keyword evidence="5" id="KW-0251">Elongation factor</keyword>
<sequence length="230" mass="25175">MAAYLRSAVSAPRGLPSSTASMRGQGVQARPLAAHRQVRARGNLQVVNISSNDIKNGTTLLIDGTPYRVMEFLHVKPGKGSAFVRSKIKNYFTGNTVEKTFRAGEPLDTAVVEKREVQFTYIDGDQYVFMDMETYEESRIPADDTWAKYLKEGLIVNVVTWDGKTISVDLPNTVELKVVECDPGVKGNTQSGGSKPAKLETGATVNVPLFIQQDEVIIVNTTTNEYGGRA</sequence>
<dbReference type="UniPathway" id="UPA00345"/>
<evidence type="ECO:0000256" key="2">
    <source>
        <dbReference type="ARBA" id="ARBA00004815"/>
    </source>
</evidence>
<dbReference type="SUPFAM" id="SSF50249">
    <property type="entry name" value="Nucleic acid-binding proteins"/>
    <property type="match status" value="2"/>
</dbReference>
<proteinExistence type="inferred from homology"/>
<comment type="subcellular location">
    <subcellularLocation>
        <location evidence="1">Cytoplasm</location>
    </subcellularLocation>
</comment>
<evidence type="ECO:0008006" key="11">
    <source>
        <dbReference type="Google" id="ProtNLM"/>
    </source>
</evidence>
<dbReference type="NCBIfam" id="TIGR00038">
    <property type="entry name" value="efp"/>
    <property type="match status" value="1"/>
</dbReference>